<reference evidence="2" key="1">
    <citation type="journal article" date="2019" name="Int. J. Syst. Evol. Microbiol.">
        <title>The Global Catalogue of Microorganisms (GCM) 10K type strain sequencing project: providing services to taxonomists for standard genome sequencing and annotation.</title>
        <authorList>
            <consortium name="The Broad Institute Genomics Platform"/>
            <consortium name="The Broad Institute Genome Sequencing Center for Infectious Disease"/>
            <person name="Wu L."/>
            <person name="Ma J."/>
        </authorList>
    </citation>
    <scope>NUCLEOTIDE SEQUENCE [LARGE SCALE GENOMIC DNA]</scope>
    <source>
        <strain evidence="2">NBRC 101365</strain>
    </source>
</reference>
<dbReference type="Proteomes" id="UP001156882">
    <property type="component" value="Unassembled WGS sequence"/>
</dbReference>
<accession>A0ABQ6CQF9</accession>
<dbReference type="EMBL" id="BSPC01000063">
    <property type="protein sequence ID" value="GLS22389.1"/>
    <property type="molecule type" value="Genomic_DNA"/>
</dbReference>
<evidence type="ECO:0000313" key="2">
    <source>
        <dbReference type="Proteomes" id="UP001156882"/>
    </source>
</evidence>
<protein>
    <submittedName>
        <fullName evidence="1">Uncharacterized protein</fullName>
    </submittedName>
</protein>
<evidence type="ECO:0000313" key="1">
    <source>
        <dbReference type="EMBL" id="GLS22389.1"/>
    </source>
</evidence>
<keyword evidence="2" id="KW-1185">Reference proteome</keyword>
<proteinExistence type="predicted"/>
<sequence length="57" mass="6534">MLIEAFVFTQTRIEMGEKLNGVTDVTVMPYRTPPLLQEITQTVDASRRMDCRKCSVL</sequence>
<organism evidence="1 2">
    <name type="scientific">Labrys miyagiensis</name>
    <dbReference type="NCBI Taxonomy" id="346912"/>
    <lineage>
        <taxon>Bacteria</taxon>
        <taxon>Pseudomonadati</taxon>
        <taxon>Pseudomonadota</taxon>
        <taxon>Alphaproteobacteria</taxon>
        <taxon>Hyphomicrobiales</taxon>
        <taxon>Xanthobacteraceae</taxon>
        <taxon>Labrys</taxon>
    </lineage>
</organism>
<comment type="caution">
    <text evidence="1">The sequence shown here is derived from an EMBL/GenBank/DDBJ whole genome shotgun (WGS) entry which is preliminary data.</text>
</comment>
<gene>
    <name evidence="1" type="ORF">GCM10007874_54070</name>
</gene>
<name>A0ABQ6CQF9_9HYPH</name>